<keyword evidence="4" id="KW-1185">Reference proteome</keyword>
<dbReference type="RefSeq" id="WP_045105144.1">
    <property type="nucleotide sequence ID" value="NZ_LN681225.1"/>
</dbReference>
<gene>
    <name evidence="3" type="ORF">LHA_0554</name>
</gene>
<protein>
    <submittedName>
        <fullName evidence="3">Uncharacterized protein</fullName>
    </submittedName>
</protein>
<dbReference type="OrthoDB" id="5654436at2"/>
<dbReference type="InterPro" id="IPR044159">
    <property type="entry name" value="IQM"/>
</dbReference>
<comment type="subcellular location">
    <subcellularLocation>
        <location evidence="1">Cytoplasm</location>
    </subcellularLocation>
</comment>
<organism evidence="3 4">
    <name type="scientific">Legionella hackeliae</name>
    <dbReference type="NCBI Taxonomy" id="449"/>
    <lineage>
        <taxon>Bacteria</taxon>
        <taxon>Pseudomonadati</taxon>
        <taxon>Pseudomonadota</taxon>
        <taxon>Gammaproteobacteria</taxon>
        <taxon>Legionellales</taxon>
        <taxon>Legionellaceae</taxon>
        <taxon>Legionella</taxon>
    </lineage>
</organism>
<sequence length="598" mass="68378">MFAFQLIKNADGNHDIENINNAIEEYNLASLQGRAEPVLLEPIISAIDTYIQKIPLTLRNKSLFDKDVTWQEQLKDYPQAVDILNIQKKAVALLFLPEGKTEAKARWSLIKNLMSPKTKGKLMDSAYWPESRFQGNTFIYEWINEVSFDAKHNFRSYQELTHYNHNLSGISAVYTTYLKNPENYKLKVKDKKFYFSSQPIDSTNSSGAHVKGGEVIFVVGKDGSIYTSDPRAHLGSSFHHSSFLQGKSVLCAGTLKFKEGTLTEITTLSGHYKPTIKNLLHFLAILKDEYHLDLSKIRVKTYHGGFRNAEKFYKMQGMCLPDNKADFMLEQAMDAIREGNKSELHYFLDKAIELGSEEALFSKAKFMAKEEMGYEGKKEKGIELLEDIMKASKFRLYARQIMFEVAPERLKVFDSHQTSQSENKTSSTSQKSEDVTILDTAKQLQTIIETAFAEYYNWIKEKSGGSMSVGFFHRHGKDGIAKAALLVEDSRNVSFSKIVYRIQDFYSDNYTDESGTKFKNKARANNHSFISFLLNEMKGKPAVISELQLYSTDKHLLQALINSDIDYTLSSSKGIREKIFKIFSTLERSEEQMQERLQ</sequence>
<dbReference type="PANTHER" id="PTHR31250:SF27">
    <property type="entry name" value="IQ DOMAIN-CONTAINING PROTEIN IQM5"/>
    <property type="match status" value="1"/>
</dbReference>
<evidence type="ECO:0000256" key="2">
    <source>
        <dbReference type="ARBA" id="ARBA00022490"/>
    </source>
</evidence>
<dbReference type="PATRIC" id="fig|449.7.peg.2655"/>
<dbReference type="KEGG" id="lha:LHA_0554"/>
<accession>A0A0A8URG6</accession>
<keyword evidence="2" id="KW-0963">Cytoplasm</keyword>
<dbReference type="GO" id="GO:0005737">
    <property type="term" value="C:cytoplasm"/>
    <property type="evidence" value="ECO:0007669"/>
    <property type="project" value="UniProtKB-SubCell"/>
</dbReference>
<name>A0A0A8URG6_LEGHA</name>
<dbReference type="AlphaFoldDB" id="A0A0A8URG6"/>
<dbReference type="Proteomes" id="UP000032803">
    <property type="component" value="Chromosome I"/>
</dbReference>
<evidence type="ECO:0000313" key="4">
    <source>
        <dbReference type="Proteomes" id="UP000032803"/>
    </source>
</evidence>
<dbReference type="HOGENOM" id="CLU_456202_0_0_6"/>
<evidence type="ECO:0000256" key="1">
    <source>
        <dbReference type="ARBA" id="ARBA00004496"/>
    </source>
</evidence>
<dbReference type="PANTHER" id="PTHR31250">
    <property type="entry name" value="IQ DOMAIN-CONTAINING PROTEIN IQM3"/>
    <property type="match status" value="1"/>
</dbReference>
<evidence type="ECO:0000313" key="3">
    <source>
        <dbReference type="EMBL" id="CEK09647.1"/>
    </source>
</evidence>
<reference evidence="4" key="1">
    <citation type="submission" date="2014-09" db="EMBL/GenBank/DDBJ databases">
        <authorList>
            <person name="Gomez-Valero L."/>
        </authorList>
    </citation>
    <scope>NUCLEOTIDE SEQUENCE [LARGE SCALE GENOMIC DNA]</scope>
    <source>
        <strain evidence="4">ATCC35250</strain>
    </source>
</reference>
<dbReference type="EMBL" id="LN681225">
    <property type="protein sequence ID" value="CEK09647.1"/>
    <property type="molecule type" value="Genomic_DNA"/>
</dbReference>
<proteinExistence type="predicted"/>
<dbReference type="STRING" id="449.LHA_0554"/>